<dbReference type="Proteomes" id="UP000022272">
    <property type="component" value="Unassembled WGS sequence"/>
</dbReference>
<reference evidence="1 2" key="1">
    <citation type="submission" date="2014-02" db="EMBL/GenBank/DDBJ databases">
        <authorList>
            <person name="Sears C."/>
            <person name="Carroll K."/>
            <person name="Sack B.R."/>
            <person name="Qadri F."/>
            <person name="Myers L.L."/>
            <person name="Chung G.-T."/>
            <person name="Escheverria P."/>
            <person name="Fraser C.M."/>
            <person name="Sadzewicz L."/>
            <person name="Shefchek K.A."/>
            <person name="Tallon L."/>
            <person name="Das S.P."/>
            <person name="Daugherty S."/>
            <person name="Mongodin E.F."/>
        </authorList>
    </citation>
    <scope>NUCLEOTIDE SEQUENCE [LARGE SCALE GENOMIC DNA]</scope>
    <source>
        <strain evidence="1 2">2-F-2 #4</strain>
    </source>
</reference>
<gene>
    <name evidence="1" type="ORF">M076_2341</name>
</gene>
<protein>
    <submittedName>
        <fullName evidence="1">Uncharacterized protein</fullName>
    </submittedName>
</protein>
<organism evidence="1 2">
    <name type="scientific">Bacteroides fragilis str. 2-F-2 #4</name>
    <dbReference type="NCBI Taxonomy" id="1339280"/>
    <lineage>
        <taxon>Bacteria</taxon>
        <taxon>Pseudomonadati</taxon>
        <taxon>Bacteroidota</taxon>
        <taxon>Bacteroidia</taxon>
        <taxon>Bacteroidales</taxon>
        <taxon>Bacteroidaceae</taxon>
        <taxon>Bacteroides</taxon>
    </lineage>
</organism>
<dbReference type="PATRIC" id="fig|1339280.3.peg.2240"/>
<proteinExistence type="predicted"/>
<name>A0A015ZJ87_BACFG</name>
<evidence type="ECO:0000313" key="1">
    <source>
        <dbReference type="EMBL" id="EXZ44477.1"/>
    </source>
</evidence>
<dbReference type="PROSITE" id="PS51257">
    <property type="entry name" value="PROKAR_LIPOPROTEIN"/>
    <property type="match status" value="1"/>
</dbReference>
<accession>A0A015ZJ87</accession>
<dbReference type="AlphaFoldDB" id="A0A015ZJ87"/>
<comment type="caution">
    <text evidence="1">The sequence shown here is derived from an EMBL/GenBank/DDBJ whole genome shotgun (WGS) entry which is preliminary data.</text>
</comment>
<dbReference type="EMBL" id="JGDM01000062">
    <property type="protein sequence ID" value="EXZ44477.1"/>
    <property type="molecule type" value="Genomic_DNA"/>
</dbReference>
<sequence>MKSDGAFCGFTGFFHIIEDGNNGFFATFLSACPAHERK</sequence>
<evidence type="ECO:0000313" key="2">
    <source>
        <dbReference type="Proteomes" id="UP000022272"/>
    </source>
</evidence>